<accession>A0AAV0WH82</accession>
<dbReference type="PANTHER" id="PTHR33053:SF25">
    <property type="entry name" value="TRANSPOSASE DOMAIN-CONTAINING PROTEIN"/>
    <property type="match status" value="1"/>
</dbReference>
<protein>
    <submittedName>
        <fullName evidence="1">Uncharacterized protein</fullName>
    </submittedName>
</protein>
<dbReference type="PANTHER" id="PTHR33053">
    <property type="entry name" value="PROTEIN, PUTATIVE-RELATED"/>
    <property type="match status" value="1"/>
</dbReference>
<dbReference type="AlphaFoldDB" id="A0AAV0WH82"/>
<evidence type="ECO:0000313" key="2">
    <source>
        <dbReference type="Proteomes" id="UP001160148"/>
    </source>
</evidence>
<comment type="caution">
    <text evidence="1">The sequence shown here is derived from an EMBL/GenBank/DDBJ whole genome shotgun (WGS) entry which is preliminary data.</text>
</comment>
<proteinExistence type="predicted"/>
<keyword evidence="2" id="KW-1185">Reference proteome</keyword>
<sequence length="354" mass="39680">MSSSKKLMMSKSTRYRQRVKAVRLASLMLINDPQDDSFIIHQIYPKRQLFENFENDSVQINNVNKINNANYTSKESSITMSSDSYSSESDAIEIPQFEDLPNAKIELAKWALRHKITHVALGDLLYILQTNPDLSDIPKDPRTLLKTPSTSSIKKIGGGTYHPFGSSLKNEIELMLETIQSIPSKLCLVLGIDGLAITNNPITHLWPILGYFSNLSLKHKEVFIIGAYIGLGKPTNSNEFLEEFVNELKCLINMGISFNDMIITIELSALICDAPAKSFVLNVRGHVLNGCVRCTTTGRRVDNRVCFVNMNAPLRSHSNFISHDAKNNFHVGPTLLIDIPNFDIVLSTPFDYCI</sequence>
<dbReference type="EMBL" id="CARXXK010000002">
    <property type="protein sequence ID" value="CAI6355162.1"/>
    <property type="molecule type" value="Genomic_DNA"/>
</dbReference>
<reference evidence="1 2" key="1">
    <citation type="submission" date="2023-01" db="EMBL/GenBank/DDBJ databases">
        <authorList>
            <person name="Whitehead M."/>
        </authorList>
    </citation>
    <scope>NUCLEOTIDE SEQUENCE [LARGE SCALE GENOMIC DNA]</scope>
</reference>
<gene>
    <name evidence="1" type="ORF">MEUPH1_LOCUS11049</name>
</gene>
<name>A0AAV0WH82_9HEMI</name>
<organism evidence="1 2">
    <name type="scientific">Macrosiphum euphorbiae</name>
    <name type="common">potato aphid</name>
    <dbReference type="NCBI Taxonomy" id="13131"/>
    <lineage>
        <taxon>Eukaryota</taxon>
        <taxon>Metazoa</taxon>
        <taxon>Ecdysozoa</taxon>
        <taxon>Arthropoda</taxon>
        <taxon>Hexapoda</taxon>
        <taxon>Insecta</taxon>
        <taxon>Pterygota</taxon>
        <taxon>Neoptera</taxon>
        <taxon>Paraneoptera</taxon>
        <taxon>Hemiptera</taxon>
        <taxon>Sternorrhyncha</taxon>
        <taxon>Aphidomorpha</taxon>
        <taxon>Aphidoidea</taxon>
        <taxon>Aphididae</taxon>
        <taxon>Macrosiphini</taxon>
        <taxon>Macrosiphum</taxon>
    </lineage>
</organism>
<evidence type="ECO:0000313" key="1">
    <source>
        <dbReference type="EMBL" id="CAI6355162.1"/>
    </source>
</evidence>
<dbReference type="Proteomes" id="UP001160148">
    <property type="component" value="Unassembled WGS sequence"/>
</dbReference>